<dbReference type="Pfam" id="PF00270">
    <property type="entry name" value="DEAD"/>
    <property type="match status" value="1"/>
</dbReference>
<proteinExistence type="predicted"/>
<dbReference type="EMBL" id="JACTNG010000022">
    <property type="protein sequence ID" value="MBO1081818.1"/>
    <property type="molecule type" value="Genomic_DNA"/>
</dbReference>
<dbReference type="InterPro" id="IPR027417">
    <property type="entry name" value="P-loop_NTPase"/>
</dbReference>
<evidence type="ECO:0000256" key="4">
    <source>
        <dbReference type="ARBA" id="ARBA00022840"/>
    </source>
</evidence>
<keyword evidence="2" id="KW-0378">Hydrolase</keyword>
<dbReference type="InterPro" id="IPR011545">
    <property type="entry name" value="DEAD/DEAH_box_helicase_dom"/>
</dbReference>
<dbReference type="SUPFAM" id="SSF52540">
    <property type="entry name" value="P-loop containing nucleoside triphosphate hydrolases"/>
    <property type="match status" value="1"/>
</dbReference>
<dbReference type="PROSITE" id="PS51192">
    <property type="entry name" value="HELICASE_ATP_BIND_1"/>
    <property type="match status" value="1"/>
</dbReference>
<comment type="caution">
    <text evidence="7">The sequence shown here is derived from an EMBL/GenBank/DDBJ whole genome shotgun (WGS) entry which is preliminary data.</text>
</comment>
<dbReference type="Proteomes" id="UP001518989">
    <property type="component" value="Unassembled WGS sequence"/>
</dbReference>
<dbReference type="GO" id="GO:0004386">
    <property type="term" value="F:helicase activity"/>
    <property type="evidence" value="ECO:0007669"/>
    <property type="project" value="UniProtKB-KW"/>
</dbReference>
<keyword evidence="1" id="KW-0547">Nucleotide-binding</keyword>
<evidence type="ECO:0000259" key="5">
    <source>
        <dbReference type="PROSITE" id="PS51192"/>
    </source>
</evidence>
<dbReference type="PANTHER" id="PTHR47961:SF6">
    <property type="entry name" value="DNA-DIRECTED DNA POLYMERASE"/>
    <property type="match status" value="1"/>
</dbReference>
<organism evidence="7 8">
    <name type="scientific">Roseomonas haemaphysalidis</name>
    <dbReference type="NCBI Taxonomy" id="2768162"/>
    <lineage>
        <taxon>Bacteria</taxon>
        <taxon>Pseudomonadati</taxon>
        <taxon>Pseudomonadota</taxon>
        <taxon>Alphaproteobacteria</taxon>
        <taxon>Acetobacterales</taxon>
        <taxon>Roseomonadaceae</taxon>
        <taxon>Roseomonas</taxon>
    </lineage>
</organism>
<keyword evidence="4" id="KW-0067">ATP-binding</keyword>
<dbReference type="Pfam" id="PF00271">
    <property type="entry name" value="Helicase_C"/>
    <property type="match status" value="1"/>
</dbReference>
<gene>
    <name evidence="7" type="ORF">IAI61_22580</name>
</gene>
<dbReference type="PROSITE" id="PS51194">
    <property type="entry name" value="HELICASE_CTER"/>
    <property type="match status" value="1"/>
</dbReference>
<keyword evidence="8" id="KW-1185">Reference proteome</keyword>
<dbReference type="RefSeq" id="WP_207420001.1">
    <property type="nucleotide sequence ID" value="NZ_CP061183.1"/>
</dbReference>
<evidence type="ECO:0000313" key="7">
    <source>
        <dbReference type="EMBL" id="MBO1081818.1"/>
    </source>
</evidence>
<dbReference type="PANTHER" id="PTHR47961">
    <property type="entry name" value="DNA POLYMERASE THETA, PUTATIVE (AFU_ORTHOLOGUE AFUA_1G05260)-RELATED"/>
    <property type="match status" value="1"/>
</dbReference>
<feature type="domain" description="Helicase C-terminal" evidence="6">
    <location>
        <begin position="310"/>
        <end position="472"/>
    </location>
</feature>
<dbReference type="InterPro" id="IPR014001">
    <property type="entry name" value="Helicase_ATP-bd"/>
</dbReference>
<dbReference type="InterPro" id="IPR001650">
    <property type="entry name" value="Helicase_C-like"/>
</dbReference>
<dbReference type="SMART" id="SM00490">
    <property type="entry name" value="HELICc"/>
    <property type="match status" value="1"/>
</dbReference>
<evidence type="ECO:0000256" key="3">
    <source>
        <dbReference type="ARBA" id="ARBA00022806"/>
    </source>
</evidence>
<evidence type="ECO:0000259" key="6">
    <source>
        <dbReference type="PROSITE" id="PS51194"/>
    </source>
</evidence>
<evidence type="ECO:0000256" key="2">
    <source>
        <dbReference type="ARBA" id="ARBA00022801"/>
    </source>
</evidence>
<protein>
    <submittedName>
        <fullName evidence="7">DEAD/DEAH box helicase</fullName>
    </submittedName>
</protein>
<accession>A0ABS3KWH0</accession>
<dbReference type="InterPro" id="IPR050474">
    <property type="entry name" value="Hel308_SKI2-like"/>
</dbReference>
<evidence type="ECO:0000313" key="8">
    <source>
        <dbReference type="Proteomes" id="UP001518989"/>
    </source>
</evidence>
<dbReference type="Gene3D" id="3.40.50.300">
    <property type="entry name" value="P-loop containing nucleotide triphosphate hydrolases"/>
    <property type="match status" value="2"/>
</dbReference>
<evidence type="ECO:0000256" key="1">
    <source>
        <dbReference type="ARBA" id="ARBA00022741"/>
    </source>
</evidence>
<reference evidence="7 8" key="1">
    <citation type="submission" date="2020-09" db="EMBL/GenBank/DDBJ databases">
        <title>Roseomonas.</title>
        <authorList>
            <person name="Zhu W."/>
        </authorList>
    </citation>
    <scope>NUCLEOTIDE SEQUENCE [LARGE SCALE GENOMIC DNA]</scope>
    <source>
        <strain evidence="7 8">573</strain>
    </source>
</reference>
<name>A0ABS3KWH0_9PROT</name>
<keyword evidence="3 7" id="KW-0347">Helicase</keyword>
<dbReference type="SMART" id="SM00487">
    <property type="entry name" value="DEXDc"/>
    <property type="match status" value="1"/>
</dbReference>
<feature type="domain" description="Helicase ATP-binding" evidence="5">
    <location>
        <begin position="111"/>
        <end position="289"/>
    </location>
</feature>
<sequence>MDAETIRKHLSHRDAFIENRFAILNALVRMANDERNAVVARELVIRTLALRTALDAGYDELLDSLVRQVGLYPYVDQNRPRSFEDQLVIEAHRVPGLKGDRLFHSLQLSVFQELVGGRNVVLSAPTSVGKSLVIDAVLTTKRHKRAVIIVPTIALIDETRRRINYSLGKSHDIITHPGQRRLDDGRPTVYVLTQERALSRKDLDGVDFFVIDEFYKLDLRGGETDERAVDLNLCFHRFARQGAQFYLIGPNIADVRGLASEYRHVFLPSTFSTVALDIVHFDLKKNAPERAGKLVELCRGFTSPTLVYCQSPRSAREAAKLIYTECDLPMVETTRDAVEWLERNFPSEWEVIQALRRGVGIHHGNVPRALQQYMVRAFEDGHIKFLICTSTMIEGVNTVAENVIIFDRRRGNNKTIDDFTFRNIAGRAGRMNRYFIGKVYVLEGAVDEGDHVVDLPIEKQDDTTPLSLLLDLPNDSLTRYSQGRLTEVFSGSKLSEATIRQNRYVPISTQNALFDAIDELHNRNPALFTWRGMPDSEQLLAVCDLIFDLVDQGSGLRRHGIFKGSQLQAVLTGLMAAPDFGSFIRRRVDERWEGQSVSDAVEHALAFLRNYVGYTFGRQLMAVSRIQADVLSRFKGSRPGDYSLLAARAESLFLPAGLYALDEYGVPAEVALKLMRLTGPIDDVDQGLRMLASVALDKIDLMPFERNIIESVRRSLPPRAFLSADDVAE</sequence>